<organism evidence="9 10">
    <name type="scientific">Ciona savignyi</name>
    <name type="common">Pacific transparent sea squirt</name>
    <dbReference type="NCBI Taxonomy" id="51511"/>
    <lineage>
        <taxon>Eukaryota</taxon>
        <taxon>Metazoa</taxon>
        <taxon>Chordata</taxon>
        <taxon>Tunicata</taxon>
        <taxon>Ascidiacea</taxon>
        <taxon>Phlebobranchia</taxon>
        <taxon>Cionidae</taxon>
        <taxon>Ciona</taxon>
    </lineage>
</organism>
<dbReference type="Proteomes" id="UP000007875">
    <property type="component" value="Unassembled WGS sequence"/>
</dbReference>
<dbReference type="HOGENOM" id="CLU_422478_0_0_1"/>
<evidence type="ECO:0000313" key="10">
    <source>
        <dbReference type="Proteomes" id="UP000007875"/>
    </source>
</evidence>
<keyword evidence="4 7" id="KW-0863">Zinc-finger</keyword>
<dbReference type="InterPro" id="IPR013087">
    <property type="entry name" value="Znf_C2H2_type"/>
</dbReference>
<dbReference type="PROSITE" id="PS50157">
    <property type="entry name" value="ZINC_FINGER_C2H2_2"/>
    <property type="match status" value="2"/>
</dbReference>
<keyword evidence="10" id="KW-1185">Reference proteome</keyword>
<dbReference type="GO" id="GO:0005634">
    <property type="term" value="C:nucleus"/>
    <property type="evidence" value="ECO:0007669"/>
    <property type="project" value="UniProtKB-SubCell"/>
</dbReference>
<dbReference type="AlphaFoldDB" id="H2Z7V1"/>
<protein>
    <recommendedName>
        <fullName evidence="8">C2H2-type domain-containing protein</fullName>
    </recommendedName>
</protein>
<evidence type="ECO:0000256" key="5">
    <source>
        <dbReference type="ARBA" id="ARBA00022833"/>
    </source>
</evidence>
<dbReference type="GO" id="GO:0000981">
    <property type="term" value="F:DNA-binding transcription factor activity, RNA polymerase II-specific"/>
    <property type="evidence" value="ECO:0007669"/>
    <property type="project" value="TreeGrafter"/>
</dbReference>
<dbReference type="SUPFAM" id="SSF57667">
    <property type="entry name" value="beta-beta-alpha zinc fingers"/>
    <property type="match status" value="1"/>
</dbReference>
<evidence type="ECO:0000256" key="7">
    <source>
        <dbReference type="PROSITE-ProRule" id="PRU00042"/>
    </source>
</evidence>
<evidence type="ECO:0000256" key="2">
    <source>
        <dbReference type="ARBA" id="ARBA00022723"/>
    </source>
</evidence>
<dbReference type="Gene3D" id="3.30.160.60">
    <property type="entry name" value="Classic Zinc Finger"/>
    <property type="match status" value="2"/>
</dbReference>
<evidence type="ECO:0000256" key="6">
    <source>
        <dbReference type="ARBA" id="ARBA00023242"/>
    </source>
</evidence>
<dbReference type="Ensembl" id="ENSCSAVT00000013820.1">
    <property type="protein sequence ID" value="ENSCSAVP00000013663.1"/>
    <property type="gene ID" value="ENSCSAVG00000008015.1"/>
</dbReference>
<dbReference type="PANTHER" id="PTHR24394:SF29">
    <property type="entry name" value="MYONEURIN"/>
    <property type="match status" value="1"/>
</dbReference>
<dbReference type="Pfam" id="PF00096">
    <property type="entry name" value="zf-C2H2"/>
    <property type="match status" value="2"/>
</dbReference>
<evidence type="ECO:0000313" key="9">
    <source>
        <dbReference type="Ensembl" id="ENSCSAVP00000013663.1"/>
    </source>
</evidence>
<proteinExistence type="predicted"/>
<sequence>MAEHYFNHAKTINISNEVFLLWTAARDKLGLTDNDFAKQLLNLHGSVGDFADVDIHSKRIVEELKHQSLNNSKLCDTMLLFENTLSSGVTITNMRRVHQCVLKAVLGKDADLSSLLSSKSPQTPFEENKGLFPNTEIVKNQVVDPNTQLLRVPKNFEYIAEYCYTGEFPYFDGDISLKLSEVSRIVQNIVKDGETAQKILEKLKKSNPVNTILIPPINTKTFPKLTDNDGLSLEPNVQQSSEPNSLMWVAIENDCDISIENDKEPQTGNNDDKTLKNSILPPKEKFAALRRSKRKVKKRTVWEEDESKRPVGNCCGEKFYSKFLCGVHVFKHHSDALAECPLCKESILLKEFIQHCQNTHALSEFPDLPKQIVVSVSEAMSDVDTCGTEKDLETIGSDFVANLFSTKNSEIEMSIGTAIADAQSTTAGWNSMTRCSSCNEPMTLAFYVTHLQRQLQEAIECVSSDNRVACYARCLFFRCRLCMETETFHNKPSRLSSLVKKHAVRYHINNSLGDSKATCPVCKKSIMKFYLAKHLQYHDVGPSADADKVLKATCDVCGKVVSKRRISMHRRQHYDKYPCTQCDKVFNRKENLAVHQRIHSGVKLYICDLCGKGFNQYIELRLHNRKHEKDQPSNEVSIIPEQIVFTQSL</sequence>
<comment type="subcellular location">
    <subcellularLocation>
        <location evidence="1">Nucleus</location>
    </subcellularLocation>
</comment>
<keyword evidence="6" id="KW-0539">Nucleus</keyword>
<evidence type="ECO:0000256" key="3">
    <source>
        <dbReference type="ARBA" id="ARBA00022737"/>
    </source>
</evidence>
<evidence type="ECO:0000259" key="8">
    <source>
        <dbReference type="PROSITE" id="PS50157"/>
    </source>
</evidence>
<reference evidence="9" key="3">
    <citation type="submission" date="2025-09" db="UniProtKB">
        <authorList>
            <consortium name="Ensembl"/>
        </authorList>
    </citation>
    <scope>IDENTIFICATION</scope>
</reference>
<feature type="domain" description="C2H2-type" evidence="8">
    <location>
        <begin position="577"/>
        <end position="604"/>
    </location>
</feature>
<reference evidence="10" key="1">
    <citation type="submission" date="2003-08" db="EMBL/GenBank/DDBJ databases">
        <authorList>
            <person name="Birren B."/>
            <person name="Nusbaum C."/>
            <person name="Abebe A."/>
            <person name="Abouelleil A."/>
            <person name="Adekoya E."/>
            <person name="Ait-zahra M."/>
            <person name="Allen N."/>
            <person name="Allen T."/>
            <person name="An P."/>
            <person name="Anderson M."/>
            <person name="Anderson S."/>
            <person name="Arachchi H."/>
            <person name="Armbruster J."/>
            <person name="Bachantsang P."/>
            <person name="Baldwin J."/>
            <person name="Barry A."/>
            <person name="Bayul T."/>
            <person name="Blitshsteyn B."/>
            <person name="Bloom T."/>
            <person name="Blye J."/>
            <person name="Boguslavskiy L."/>
            <person name="Borowsky M."/>
            <person name="Boukhgalter B."/>
            <person name="Brunache A."/>
            <person name="Butler J."/>
            <person name="Calixte N."/>
            <person name="Calvo S."/>
            <person name="Camarata J."/>
            <person name="Campo K."/>
            <person name="Chang J."/>
            <person name="Cheshatsang Y."/>
            <person name="Citroen M."/>
            <person name="Collymore A."/>
            <person name="Considine T."/>
            <person name="Cook A."/>
            <person name="Cooke P."/>
            <person name="Corum B."/>
            <person name="Cuomo C."/>
            <person name="David R."/>
            <person name="Dawoe T."/>
            <person name="Degray S."/>
            <person name="Dodge S."/>
            <person name="Dooley K."/>
            <person name="Dorje P."/>
            <person name="Dorjee K."/>
            <person name="Dorris L."/>
            <person name="Duffey N."/>
            <person name="Dupes A."/>
            <person name="Elkins T."/>
            <person name="Engels R."/>
            <person name="Erickson J."/>
            <person name="Farina A."/>
            <person name="Faro S."/>
            <person name="Ferreira P."/>
            <person name="Fischer H."/>
            <person name="Fitzgerald M."/>
            <person name="Foley K."/>
            <person name="Gage D."/>
            <person name="Galagan J."/>
            <person name="Gearin G."/>
            <person name="Gnerre S."/>
            <person name="Gnirke A."/>
            <person name="Goyette A."/>
            <person name="Graham J."/>
            <person name="Grandbois E."/>
            <person name="Gyaltsen K."/>
            <person name="Hafez N."/>
            <person name="Hagopian D."/>
            <person name="Hagos B."/>
            <person name="Hall J."/>
            <person name="Hatcher B."/>
            <person name="Heller A."/>
            <person name="Higgins H."/>
            <person name="Honan T."/>
            <person name="Horn A."/>
            <person name="Houde N."/>
            <person name="Hughes L."/>
            <person name="Hulme W."/>
            <person name="Husby E."/>
            <person name="Iliev I."/>
            <person name="Jaffe D."/>
            <person name="Jones C."/>
            <person name="Kamal M."/>
            <person name="Kamat A."/>
            <person name="Kamvysselis M."/>
            <person name="Karlsson E."/>
            <person name="Kells C."/>
            <person name="Kieu A."/>
            <person name="Kisner P."/>
            <person name="Kodira C."/>
            <person name="Kulbokas E."/>
            <person name="Labutti K."/>
            <person name="Lama D."/>
            <person name="Landers T."/>
            <person name="Leger J."/>
            <person name="Levine S."/>
            <person name="Lewis D."/>
            <person name="Lewis T."/>
            <person name="Lindblad-toh K."/>
            <person name="Liu X."/>
            <person name="Lokyitsang T."/>
            <person name="Lokyitsang Y."/>
            <person name="Lucien O."/>
            <person name="Lui A."/>
            <person name="Ma L.J."/>
            <person name="Mabbitt R."/>
            <person name="Macdonald J."/>
            <person name="Maclean C."/>
            <person name="Major J."/>
            <person name="Manning J."/>
            <person name="Marabella R."/>
            <person name="Maru K."/>
            <person name="Matthews C."/>
            <person name="Mauceli E."/>
            <person name="Mccarthy M."/>
            <person name="Mcdonough S."/>
            <person name="Mcghee T."/>
            <person name="Meldrim J."/>
            <person name="Meneus L."/>
            <person name="Mesirov J."/>
            <person name="Mihalev A."/>
            <person name="Mihova T."/>
            <person name="Mikkelsen T."/>
            <person name="Mlenga V."/>
            <person name="Moru K."/>
            <person name="Mozes J."/>
            <person name="Mulrain L."/>
            <person name="Munson G."/>
            <person name="Naylor J."/>
            <person name="Newes C."/>
            <person name="Nguyen C."/>
            <person name="Nguyen N."/>
            <person name="Nguyen T."/>
            <person name="Nicol R."/>
            <person name="Nielsen C."/>
            <person name="Nizzari M."/>
            <person name="Norbu C."/>
            <person name="Norbu N."/>
            <person name="O'donnell P."/>
            <person name="Okoawo O."/>
            <person name="O'leary S."/>
            <person name="Omotosho B."/>
            <person name="O'neill K."/>
            <person name="Osman S."/>
            <person name="Parker S."/>
            <person name="Perrin D."/>
            <person name="Phunkhang P."/>
            <person name="Piqani B."/>
            <person name="Purcell S."/>
            <person name="Rachupka T."/>
            <person name="Ramasamy U."/>
            <person name="Rameau R."/>
            <person name="Ray V."/>
            <person name="Raymond C."/>
            <person name="Retta R."/>
            <person name="Richardson S."/>
            <person name="Rise C."/>
            <person name="Rodriguez J."/>
            <person name="Rogers J."/>
            <person name="Rogov P."/>
            <person name="Rutman M."/>
            <person name="Schupbach R."/>
            <person name="Seaman C."/>
            <person name="Settipalli S."/>
            <person name="Sharpe T."/>
            <person name="Sheridan J."/>
            <person name="Sherpa N."/>
            <person name="Shi J."/>
            <person name="Smirnov S."/>
            <person name="Smith C."/>
            <person name="Sougnez C."/>
            <person name="Spencer B."/>
            <person name="Stalker J."/>
            <person name="Stange-thomann N."/>
            <person name="Stavropoulos S."/>
            <person name="Stetson K."/>
            <person name="Stone C."/>
            <person name="Stone S."/>
            <person name="Stubbs M."/>
            <person name="Talamas J."/>
            <person name="Tchuinga P."/>
            <person name="Tenzing P."/>
            <person name="Tesfaye S."/>
            <person name="Theodore J."/>
            <person name="Thoulutsang Y."/>
            <person name="Topham K."/>
            <person name="Towey S."/>
            <person name="Tsamla T."/>
            <person name="Tsomo N."/>
            <person name="Vallee D."/>
            <person name="Vassiliev H."/>
            <person name="Venkataraman V."/>
            <person name="Vinson J."/>
            <person name="Vo A."/>
            <person name="Wade C."/>
            <person name="Wang S."/>
            <person name="Wangchuk T."/>
            <person name="Wangdi T."/>
            <person name="Whittaker C."/>
            <person name="Wilkinson J."/>
            <person name="Wu Y."/>
            <person name="Wyman D."/>
            <person name="Yadav S."/>
            <person name="Yang S."/>
            <person name="Yang X."/>
            <person name="Yeager S."/>
            <person name="Yee E."/>
            <person name="Young G."/>
            <person name="Zainoun J."/>
            <person name="Zembeck L."/>
            <person name="Zimmer A."/>
            <person name="Zody M."/>
            <person name="Lander E."/>
        </authorList>
    </citation>
    <scope>NUCLEOTIDE SEQUENCE [LARGE SCALE GENOMIC DNA]</scope>
</reference>
<evidence type="ECO:0000256" key="1">
    <source>
        <dbReference type="ARBA" id="ARBA00004123"/>
    </source>
</evidence>
<name>H2Z7V1_CIOSA</name>
<keyword evidence="5" id="KW-0862">Zinc</keyword>
<dbReference type="InterPro" id="IPR036236">
    <property type="entry name" value="Znf_C2H2_sf"/>
</dbReference>
<dbReference type="GO" id="GO:0008270">
    <property type="term" value="F:zinc ion binding"/>
    <property type="evidence" value="ECO:0007669"/>
    <property type="project" value="UniProtKB-KW"/>
</dbReference>
<dbReference type="GeneTree" id="ENSGT01000000221535"/>
<dbReference type="FunFam" id="3.30.160.60:FF:000182">
    <property type="entry name" value="zinc finger protein 366"/>
    <property type="match status" value="1"/>
</dbReference>
<dbReference type="PROSITE" id="PS00028">
    <property type="entry name" value="ZINC_FINGER_C2H2_1"/>
    <property type="match status" value="2"/>
</dbReference>
<accession>H2Z7V1</accession>
<dbReference type="SMART" id="SM00355">
    <property type="entry name" value="ZnF_C2H2"/>
    <property type="match status" value="5"/>
</dbReference>
<dbReference type="STRING" id="51511.ENSCSAVP00000013663"/>
<evidence type="ECO:0000256" key="4">
    <source>
        <dbReference type="ARBA" id="ARBA00022771"/>
    </source>
</evidence>
<reference evidence="9" key="2">
    <citation type="submission" date="2025-08" db="UniProtKB">
        <authorList>
            <consortium name="Ensembl"/>
        </authorList>
    </citation>
    <scope>IDENTIFICATION</scope>
</reference>
<dbReference type="eggNOG" id="KOG1721">
    <property type="taxonomic scope" value="Eukaryota"/>
</dbReference>
<dbReference type="InParanoid" id="H2Z7V1"/>
<dbReference type="PANTHER" id="PTHR24394">
    <property type="entry name" value="ZINC FINGER PROTEIN"/>
    <property type="match status" value="1"/>
</dbReference>
<keyword evidence="2" id="KW-0479">Metal-binding</keyword>
<keyword evidence="3" id="KW-0677">Repeat</keyword>
<feature type="domain" description="C2H2-type" evidence="8">
    <location>
        <begin position="605"/>
        <end position="632"/>
    </location>
</feature>